<dbReference type="STRING" id="690307.A0A1L9WQQ0"/>
<sequence>MRIFNSLLLAATVVLAAPQSRCHPETAQIRREWRELKPQERTDYIDALWCMRSRPSRLPRDQFPGARDRIDDFVITHINNTLVIHNNGLLLPWHRHFTWLWEQAIREECGYTGAQPYWDWPLYTHNNLPSSPLFDNSPTSLGGNGIYNASVAEHPALCPANLGGCLPPGAGGGCVTSGPFANWTLHLGPFSRDFVKSYGPLPPDPWRYNPRCLNRNFRPESLEILNTQQRVDMLLGAPDMDAFMAVMDPSNATLIGSHGGGHTTVGGAMLDVFASPHDPAFFLHHGMVDRMWTLWQERDFAARWDALNGTAVIYNPPDAPLVTLDTLMDFGVLDRQRRIGEVVDTRSGKYCYAYT</sequence>
<dbReference type="Gene3D" id="1.10.1280.10">
    <property type="entry name" value="Di-copper center containing domain from catechol oxidase"/>
    <property type="match status" value="1"/>
</dbReference>
<feature type="domain" description="Tyrosinase copper-binding" evidence="5">
    <location>
        <begin position="278"/>
        <end position="289"/>
    </location>
</feature>
<gene>
    <name evidence="6" type="ORF">ASPACDRAFT_122305</name>
</gene>
<name>A0A1L9WQQ0_ASPA1</name>
<keyword evidence="2" id="KW-0560">Oxidoreductase</keyword>
<reference evidence="7" key="1">
    <citation type="journal article" date="2017" name="Genome Biol.">
        <title>Comparative genomics reveals high biological diversity and specific adaptations in the industrially and medically important fungal genus Aspergillus.</title>
        <authorList>
            <person name="de Vries R.P."/>
            <person name="Riley R."/>
            <person name="Wiebenga A."/>
            <person name="Aguilar-Osorio G."/>
            <person name="Amillis S."/>
            <person name="Uchima C.A."/>
            <person name="Anderluh G."/>
            <person name="Asadollahi M."/>
            <person name="Askin M."/>
            <person name="Barry K."/>
            <person name="Battaglia E."/>
            <person name="Bayram O."/>
            <person name="Benocci T."/>
            <person name="Braus-Stromeyer S.A."/>
            <person name="Caldana C."/>
            <person name="Canovas D."/>
            <person name="Cerqueira G.C."/>
            <person name="Chen F."/>
            <person name="Chen W."/>
            <person name="Choi C."/>
            <person name="Clum A."/>
            <person name="Dos Santos R.A."/>
            <person name="Damasio A.R."/>
            <person name="Diallinas G."/>
            <person name="Emri T."/>
            <person name="Fekete E."/>
            <person name="Flipphi M."/>
            <person name="Freyberg S."/>
            <person name="Gallo A."/>
            <person name="Gournas C."/>
            <person name="Habgood R."/>
            <person name="Hainaut M."/>
            <person name="Harispe M.L."/>
            <person name="Henrissat B."/>
            <person name="Hilden K.S."/>
            <person name="Hope R."/>
            <person name="Hossain A."/>
            <person name="Karabika E."/>
            <person name="Karaffa L."/>
            <person name="Karanyi Z."/>
            <person name="Krasevec N."/>
            <person name="Kuo A."/>
            <person name="Kusch H."/>
            <person name="LaButti K."/>
            <person name="Lagendijk E.L."/>
            <person name="Lapidus A."/>
            <person name="Levasseur A."/>
            <person name="Lindquist E."/>
            <person name="Lipzen A."/>
            <person name="Logrieco A.F."/>
            <person name="MacCabe A."/>
            <person name="Maekelae M.R."/>
            <person name="Malavazi I."/>
            <person name="Melin P."/>
            <person name="Meyer V."/>
            <person name="Mielnichuk N."/>
            <person name="Miskei M."/>
            <person name="Molnar A.P."/>
            <person name="Mule G."/>
            <person name="Ngan C.Y."/>
            <person name="Orejas M."/>
            <person name="Orosz E."/>
            <person name="Ouedraogo J.P."/>
            <person name="Overkamp K.M."/>
            <person name="Park H.-S."/>
            <person name="Perrone G."/>
            <person name="Piumi F."/>
            <person name="Punt P.J."/>
            <person name="Ram A.F."/>
            <person name="Ramon A."/>
            <person name="Rauscher S."/>
            <person name="Record E."/>
            <person name="Riano-Pachon D.M."/>
            <person name="Robert V."/>
            <person name="Roehrig J."/>
            <person name="Ruller R."/>
            <person name="Salamov A."/>
            <person name="Salih N.S."/>
            <person name="Samson R.A."/>
            <person name="Sandor E."/>
            <person name="Sanguinetti M."/>
            <person name="Schuetze T."/>
            <person name="Sepcic K."/>
            <person name="Shelest E."/>
            <person name="Sherlock G."/>
            <person name="Sophianopoulou V."/>
            <person name="Squina F.M."/>
            <person name="Sun H."/>
            <person name="Susca A."/>
            <person name="Todd R.B."/>
            <person name="Tsang A."/>
            <person name="Unkles S.E."/>
            <person name="van de Wiele N."/>
            <person name="van Rossen-Uffink D."/>
            <person name="Oliveira J.V."/>
            <person name="Vesth T.C."/>
            <person name="Visser J."/>
            <person name="Yu J.-H."/>
            <person name="Zhou M."/>
            <person name="Andersen M.R."/>
            <person name="Archer D.B."/>
            <person name="Baker S.E."/>
            <person name="Benoit I."/>
            <person name="Brakhage A.A."/>
            <person name="Braus G.H."/>
            <person name="Fischer R."/>
            <person name="Frisvad J.C."/>
            <person name="Goldman G.H."/>
            <person name="Houbraken J."/>
            <person name="Oakley B."/>
            <person name="Pocsi I."/>
            <person name="Scazzocchio C."/>
            <person name="Seiboth B."/>
            <person name="vanKuyk P.A."/>
            <person name="Wortman J."/>
            <person name="Dyer P.S."/>
            <person name="Grigoriev I.V."/>
        </authorList>
    </citation>
    <scope>NUCLEOTIDE SEQUENCE [LARGE SCALE GENOMIC DNA]</scope>
    <source>
        <strain evidence="7">ATCC 16872 / CBS 172.66 / WB 5094</strain>
    </source>
</reference>
<dbReference type="InterPro" id="IPR008922">
    <property type="entry name" value="Di-copper_centre_dom_sf"/>
</dbReference>
<dbReference type="EMBL" id="KV878980">
    <property type="protein sequence ID" value="OJJ98511.1"/>
    <property type="molecule type" value="Genomic_DNA"/>
</dbReference>
<feature type="chain" id="PRO_5013177248" description="Tyrosinase copper-binding domain-containing protein" evidence="4">
    <location>
        <begin position="17"/>
        <end position="355"/>
    </location>
</feature>
<evidence type="ECO:0000313" key="7">
    <source>
        <dbReference type="Proteomes" id="UP000184546"/>
    </source>
</evidence>
<evidence type="ECO:0000256" key="3">
    <source>
        <dbReference type="ARBA" id="ARBA00023008"/>
    </source>
</evidence>
<evidence type="ECO:0000256" key="1">
    <source>
        <dbReference type="ARBA" id="ARBA00022723"/>
    </source>
</evidence>
<evidence type="ECO:0000256" key="2">
    <source>
        <dbReference type="ARBA" id="ARBA00023002"/>
    </source>
</evidence>
<dbReference type="PANTHER" id="PTHR11474">
    <property type="entry name" value="TYROSINASE FAMILY MEMBER"/>
    <property type="match status" value="1"/>
</dbReference>
<dbReference type="Pfam" id="PF00264">
    <property type="entry name" value="Tyrosinase"/>
    <property type="match status" value="1"/>
</dbReference>
<keyword evidence="3" id="KW-0186">Copper</keyword>
<dbReference type="AlphaFoldDB" id="A0A1L9WQQ0"/>
<dbReference type="PROSITE" id="PS00498">
    <property type="entry name" value="TYROSINASE_2"/>
    <property type="match status" value="1"/>
</dbReference>
<dbReference type="GeneID" id="30970341"/>
<dbReference type="VEuPathDB" id="FungiDB:ASPACDRAFT_122305"/>
<evidence type="ECO:0000313" key="6">
    <source>
        <dbReference type="EMBL" id="OJJ98511.1"/>
    </source>
</evidence>
<protein>
    <recommendedName>
        <fullName evidence="5">Tyrosinase copper-binding domain-containing protein</fullName>
    </recommendedName>
</protein>
<dbReference type="GO" id="GO:0016491">
    <property type="term" value="F:oxidoreductase activity"/>
    <property type="evidence" value="ECO:0007669"/>
    <property type="project" value="UniProtKB-KW"/>
</dbReference>
<dbReference type="Proteomes" id="UP000184546">
    <property type="component" value="Unassembled WGS sequence"/>
</dbReference>
<dbReference type="InterPro" id="IPR050316">
    <property type="entry name" value="Tyrosinase/Hemocyanin"/>
</dbReference>
<keyword evidence="4" id="KW-0732">Signal</keyword>
<evidence type="ECO:0000259" key="5">
    <source>
        <dbReference type="PROSITE" id="PS00498"/>
    </source>
</evidence>
<accession>A0A1L9WQQ0</accession>
<keyword evidence="1" id="KW-0479">Metal-binding</keyword>
<dbReference type="InterPro" id="IPR002227">
    <property type="entry name" value="Tyrosinase_Cu-bd"/>
</dbReference>
<dbReference type="OMA" id="PNDQYPG"/>
<dbReference type="PANTHER" id="PTHR11474:SF125">
    <property type="entry name" value="N-ACETYL-6-HYDROXYTRYPTOPHAN OXIDASE IVOB-RELATED"/>
    <property type="match status" value="1"/>
</dbReference>
<proteinExistence type="predicted"/>
<dbReference type="SUPFAM" id="SSF48056">
    <property type="entry name" value="Di-copper centre-containing domain"/>
    <property type="match status" value="1"/>
</dbReference>
<dbReference type="GO" id="GO:0046872">
    <property type="term" value="F:metal ion binding"/>
    <property type="evidence" value="ECO:0007669"/>
    <property type="project" value="UniProtKB-KW"/>
</dbReference>
<dbReference type="PRINTS" id="PR00092">
    <property type="entry name" value="TYROSINASE"/>
</dbReference>
<organism evidence="6 7">
    <name type="scientific">Aspergillus aculeatus (strain ATCC 16872 / CBS 172.66 / WB 5094)</name>
    <dbReference type="NCBI Taxonomy" id="690307"/>
    <lineage>
        <taxon>Eukaryota</taxon>
        <taxon>Fungi</taxon>
        <taxon>Dikarya</taxon>
        <taxon>Ascomycota</taxon>
        <taxon>Pezizomycotina</taxon>
        <taxon>Eurotiomycetes</taxon>
        <taxon>Eurotiomycetidae</taxon>
        <taxon>Eurotiales</taxon>
        <taxon>Aspergillaceae</taxon>
        <taxon>Aspergillus</taxon>
        <taxon>Aspergillus subgen. Circumdati</taxon>
    </lineage>
</organism>
<evidence type="ECO:0000256" key="4">
    <source>
        <dbReference type="SAM" id="SignalP"/>
    </source>
</evidence>
<dbReference type="OrthoDB" id="6132182at2759"/>
<keyword evidence="7" id="KW-1185">Reference proteome</keyword>
<feature type="signal peptide" evidence="4">
    <location>
        <begin position="1"/>
        <end position="16"/>
    </location>
</feature>
<dbReference type="RefSeq" id="XP_020054851.1">
    <property type="nucleotide sequence ID" value="XM_020196527.1"/>
</dbReference>